<feature type="domain" description="Cadherin" evidence="9">
    <location>
        <begin position="548"/>
        <end position="658"/>
    </location>
</feature>
<dbReference type="PROSITE" id="PS00232">
    <property type="entry name" value="CADHERIN_1"/>
    <property type="match status" value="3"/>
</dbReference>
<dbReference type="InterPro" id="IPR002126">
    <property type="entry name" value="Cadherin-like_dom"/>
</dbReference>
<dbReference type="GO" id="GO:0005886">
    <property type="term" value="C:plasma membrane"/>
    <property type="evidence" value="ECO:0007669"/>
    <property type="project" value="InterPro"/>
</dbReference>
<keyword evidence="5" id="KW-1133">Transmembrane helix</keyword>
<dbReference type="PRINTS" id="PR00205">
    <property type="entry name" value="CADHERIN"/>
</dbReference>
<dbReference type="Proteomes" id="UP000472260">
    <property type="component" value="Unassembled WGS sequence"/>
</dbReference>
<dbReference type="Pfam" id="PF00028">
    <property type="entry name" value="Cadherin"/>
    <property type="match status" value="6"/>
</dbReference>
<evidence type="ECO:0000259" key="9">
    <source>
        <dbReference type="PROSITE" id="PS50268"/>
    </source>
</evidence>
<dbReference type="PANTHER" id="PTHR24028:SF263">
    <property type="entry name" value="CADHERIN-RELATED FAMILY MEMBER 1"/>
    <property type="match status" value="1"/>
</dbReference>
<evidence type="ECO:0000256" key="4">
    <source>
        <dbReference type="ARBA" id="ARBA00022837"/>
    </source>
</evidence>
<dbReference type="InterPro" id="IPR020894">
    <property type="entry name" value="Cadherin_CS"/>
</dbReference>
<sequence>MQSPCQIMLVPNSGHPQLSAEHPAEVTIGVQDVNDCPPKFSQASYEAVLLLPTYEGVEALQVFATDPDGNDQSELTYSLTDGSIEHFSIEPSTGLLTVRNSTFSKERFRFNVRVSDGRFSITALVTVLVHEALDSGLAFTHNTYNANIEENNGNITTVAVVTALGNKLNEPLRYTLLNAGGKFRIRPTSGAIETVGVPLDREEEEEYGLLVQAGREENRLRVARALVRVQVSDVNDNSPVFVGLPYYAAVQVEAEPGTAIFRVTAVDRDKGQNGEVNYFLQDELGHFEMDRLSGELRLRRAFEADLSSVEYQVLVFACDMGTPPLSSSVTFPVTVVNRAMPVFDRPFYSVKVSEDVPIWTPILGINASSPEGQSVLYTITHGDPGTLFSIGFDTGVISVIAALDYETSPSHRLIVRATDCLTGARAEVDVEVTVLDVNDNPPVFKQPSYKTVISESAMIGTAALQVLATDSDSEKNAAVRYQIIPDRTNSTDHFHIDSSSGLILTARSLDHETIQRYVFLVKAADKGFPPLSIYIHVLSANAHIPSFSQPQFSFTVPEDMPIGSLLGAVHLHTSTSHSSLPVSFSAVIGQTPESNSDGVFVVDKETGMIKLDKALDREWTPAYHFKVMAMLQQGRLDAVSAVDVEVKVKDVNDNKPAFESDNYEASVTEGLSPGTRILQVLALDPDWAANGQVTYSLAPPGLLGGSGGENIEEHGAYFTIDSSSGWISTLKGLDHEQSPAHSLTVWAFDLGDPASQSSSTTITIAVSDSNDNIPQFLQPRYYGSVRESDAPGEVVAVLNTRDNDSSPGNRQVTYHITGNNF</sequence>
<reference evidence="10" key="1">
    <citation type="submission" date="2025-08" db="UniProtKB">
        <authorList>
            <consortium name="Ensembl"/>
        </authorList>
    </citation>
    <scope>IDENTIFICATION</scope>
</reference>
<keyword evidence="6" id="KW-0472">Membrane</keyword>
<comment type="subcellular location">
    <subcellularLocation>
        <location evidence="1">Membrane</location>
        <topology evidence="1">Single-pass membrane protein</topology>
    </subcellularLocation>
</comment>
<feature type="domain" description="Cadherin" evidence="9">
    <location>
        <begin position="242"/>
        <end position="343"/>
    </location>
</feature>
<feature type="domain" description="Cadherin" evidence="9">
    <location>
        <begin position="659"/>
        <end position="776"/>
    </location>
</feature>
<dbReference type="GO" id="GO:0009653">
    <property type="term" value="P:anatomical structure morphogenesis"/>
    <property type="evidence" value="ECO:0007669"/>
    <property type="project" value="UniProtKB-ARBA"/>
</dbReference>
<keyword evidence="11" id="KW-1185">Reference proteome</keyword>
<dbReference type="InterPro" id="IPR015919">
    <property type="entry name" value="Cadherin-like_sf"/>
</dbReference>
<keyword evidence="3" id="KW-0677">Repeat</keyword>
<proteinExistence type="predicted"/>
<feature type="domain" description="Cadherin" evidence="9">
    <location>
        <begin position="445"/>
        <end position="547"/>
    </location>
</feature>
<evidence type="ECO:0000256" key="2">
    <source>
        <dbReference type="ARBA" id="ARBA00022692"/>
    </source>
</evidence>
<evidence type="ECO:0000313" key="11">
    <source>
        <dbReference type="Proteomes" id="UP000472260"/>
    </source>
</evidence>
<evidence type="ECO:0000256" key="3">
    <source>
        <dbReference type="ARBA" id="ARBA00022737"/>
    </source>
</evidence>
<evidence type="ECO:0000313" key="10">
    <source>
        <dbReference type="Ensembl" id="ENSSANP00000052809.1"/>
    </source>
</evidence>
<feature type="domain" description="Cadherin" evidence="9">
    <location>
        <begin position="140"/>
        <end position="241"/>
    </location>
</feature>
<dbReference type="PROSITE" id="PS50268">
    <property type="entry name" value="CADHERIN_2"/>
    <property type="match status" value="7"/>
</dbReference>
<dbReference type="GO" id="GO:0007156">
    <property type="term" value="P:homophilic cell adhesion via plasma membrane adhesion molecules"/>
    <property type="evidence" value="ECO:0007669"/>
    <property type="project" value="InterPro"/>
</dbReference>
<dbReference type="CDD" id="cd11304">
    <property type="entry name" value="Cadherin_repeat"/>
    <property type="match status" value="8"/>
</dbReference>
<dbReference type="GO" id="GO:0005509">
    <property type="term" value="F:calcium ion binding"/>
    <property type="evidence" value="ECO:0007669"/>
    <property type="project" value="UniProtKB-UniRule"/>
</dbReference>
<protein>
    <recommendedName>
        <fullName evidence="9">Cadherin domain-containing protein</fullName>
    </recommendedName>
</protein>
<feature type="domain" description="Cadherin" evidence="9">
    <location>
        <begin position="41"/>
        <end position="139"/>
    </location>
</feature>
<keyword evidence="2" id="KW-0812">Transmembrane</keyword>
<dbReference type="AlphaFoldDB" id="A0A671P2B7"/>
<evidence type="ECO:0000256" key="1">
    <source>
        <dbReference type="ARBA" id="ARBA00004167"/>
    </source>
</evidence>
<accession>A0A671P2B7</accession>
<dbReference type="InterPro" id="IPR050174">
    <property type="entry name" value="Protocadherin/Cadherin-CA"/>
</dbReference>
<dbReference type="SUPFAM" id="SSF49313">
    <property type="entry name" value="Cadherin-like"/>
    <property type="match status" value="8"/>
</dbReference>
<dbReference type="SMART" id="SM00112">
    <property type="entry name" value="CA"/>
    <property type="match status" value="7"/>
</dbReference>
<keyword evidence="4 8" id="KW-0106">Calcium</keyword>
<evidence type="ECO:0000256" key="5">
    <source>
        <dbReference type="ARBA" id="ARBA00022989"/>
    </source>
</evidence>
<dbReference type="Gene3D" id="2.60.40.60">
    <property type="entry name" value="Cadherins"/>
    <property type="match status" value="8"/>
</dbReference>
<keyword evidence="7" id="KW-0325">Glycoprotein</keyword>
<evidence type="ECO:0000256" key="8">
    <source>
        <dbReference type="PROSITE-ProRule" id="PRU00043"/>
    </source>
</evidence>
<dbReference type="PANTHER" id="PTHR24028">
    <property type="entry name" value="CADHERIN-87A"/>
    <property type="match status" value="1"/>
</dbReference>
<reference evidence="10" key="2">
    <citation type="submission" date="2025-09" db="UniProtKB">
        <authorList>
            <consortium name="Ensembl"/>
        </authorList>
    </citation>
    <scope>IDENTIFICATION</scope>
</reference>
<organism evidence="10 11">
    <name type="scientific">Sinocyclocheilus anshuiensis</name>
    <dbReference type="NCBI Taxonomy" id="1608454"/>
    <lineage>
        <taxon>Eukaryota</taxon>
        <taxon>Metazoa</taxon>
        <taxon>Chordata</taxon>
        <taxon>Craniata</taxon>
        <taxon>Vertebrata</taxon>
        <taxon>Euteleostomi</taxon>
        <taxon>Actinopterygii</taxon>
        <taxon>Neopterygii</taxon>
        <taxon>Teleostei</taxon>
        <taxon>Ostariophysi</taxon>
        <taxon>Cypriniformes</taxon>
        <taxon>Cyprinidae</taxon>
        <taxon>Cyprininae</taxon>
        <taxon>Sinocyclocheilus</taxon>
    </lineage>
</organism>
<feature type="domain" description="Cadherin" evidence="9">
    <location>
        <begin position="344"/>
        <end position="444"/>
    </location>
</feature>
<dbReference type="Ensembl" id="ENSSANT00000056145.1">
    <property type="protein sequence ID" value="ENSSANP00000052809.1"/>
    <property type="gene ID" value="ENSSANG00000026428.1"/>
</dbReference>
<evidence type="ECO:0000256" key="7">
    <source>
        <dbReference type="ARBA" id="ARBA00023180"/>
    </source>
</evidence>
<name>A0A671P2B7_9TELE</name>
<evidence type="ECO:0000256" key="6">
    <source>
        <dbReference type="ARBA" id="ARBA00023136"/>
    </source>
</evidence>